<dbReference type="SUPFAM" id="SSF158446">
    <property type="entry name" value="IVS-encoded protein-like"/>
    <property type="match status" value="1"/>
</dbReference>
<sequence length="127" mass="14805">MDNRSNQKIEDYKDLIVWQRSMELAEEVYRLVKKLPKEELFALSDQIRRAVISIPSNIAEGYERNSTKEYIHFLSIAKGSKAELETQLLLCTKIHYLNNSDIEKSISLIQEIGKMINSLQKHLILKL</sequence>
<reference evidence="1 2" key="1">
    <citation type="submission" date="2021-01" db="EMBL/GenBank/DDBJ databases">
        <title>Evidence that Capnocytophaga endodontalis is a later homotypic synonym for Capnocytophaga genospecies AHN8471, and request for opinion on proposed recognition of strain AHN8471 as type strain of the species.</title>
        <authorList>
            <person name="Nicholson A.C."/>
            <person name="Hopper C.L."/>
            <person name="Gulvik C.A."/>
            <person name="Mcquiston J.R."/>
            <person name="Lau E.F."/>
        </authorList>
    </citation>
    <scope>NUCLEOTIDE SEQUENCE [LARGE SCALE GENOMIC DNA]</scope>
    <source>
        <strain evidence="1 2">AHN9576</strain>
    </source>
</reference>
<evidence type="ECO:0000313" key="1">
    <source>
        <dbReference type="EMBL" id="MBM0650229.1"/>
    </source>
</evidence>
<gene>
    <name evidence="1" type="ORF">JNB19_05590</name>
</gene>
<proteinExistence type="predicted"/>
<dbReference type="InterPro" id="IPR012657">
    <property type="entry name" value="23S_rRNA-intervening_sequence"/>
</dbReference>
<keyword evidence="2" id="KW-1185">Reference proteome</keyword>
<dbReference type="NCBIfam" id="NF008911">
    <property type="entry name" value="PRK12275.1-2"/>
    <property type="match status" value="1"/>
</dbReference>
<dbReference type="RefSeq" id="WP_009412551.1">
    <property type="nucleotide sequence ID" value="NZ_JAESPH010000017.1"/>
</dbReference>
<dbReference type="CDD" id="cd16377">
    <property type="entry name" value="23S_rRNA_IVP_like"/>
    <property type="match status" value="1"/>
</dbReference>
<dbReference type="Gene3D" id="1.20.1440.60">
    <property type="entry name" value="23S rRNA-intervening sequence"/>
    <property type="match status" value="1"/>
</dbReference>
<organism evidence="1 2">
    <name type="scientific">Capnocytophaga genosp. AHN8471</name>
    <dbReference type="NCBI Taxonomy" id="327574"/>
    <lineage>
        <taxon>Bacteria</taxon>
        <taxon>Pseudomonadati</taxon>
        <taxon>Bacteroidota</taxon>
        <taxon>Flavobacteriia</taxon>
        <taxon>Flavobacteriales</taxon>
        <taxon>Flavobacteriaceae</taxon>
        <taxon>Capnocytophaga</taxon>
    </lineage>
</organism>
<name>A0ABS1YUZ7_9FLAO</name>
<dbReference type="NCBIfam" id="TIGR02436">
    <property type="entry name" value="four helix bundle protein"/>
    <property type="match status" value="1"/>
</dbReference>
<dbReference type="Pfam" id="PF05635">
    <property type="entry name" value="23S_rRNA_IVP"/>
    <property type="match status" value="1"/>
</dbReference>
<comment type="caution">
    <text evidence="1">The sequence shown here is derived from an EMBL/GenBank/DDBJ whole genome shotgun (WGS) entry which is preliminary data.</text>
</comment>
<accession>A0ABS1YUZ7</accession>
<dbReference type="Proteomes" id="UP000603506">
    <property type="component" value="Unassembled WGS sequence"/>
</dbReference>
<dbReference type="PANTHER" id="PTHR38471">
    <property type="entry name" value="FOUR HELIX BUNDLE PROTEIN"/>
    <property type="match status" value="1"/>
</dbReference>
<dbReference type="InterPro" id="IPR036583">
    <property type="entry name" value="23S_rRNA_IVS_sf"/>
</dbReference>
<protein>
    <submittedName>
        <fullName evidence="1">Four helix bundle protein</fullName>
    </submittedName>
</protein>
<dbReference type="EMBL" id="JAEUAH010000005">
    <property type="protein sequence ID" value="MBM0650229.1"/>
    <property type="molecule type" value="Genomic_DNA"/>
</dbReference>
<evidence type="ECO:0000313" key="2">
    <source>
        <dbReference type="Proteomes" id="UP000603506"/>
    </source>
</evidence>
<dbReference type="PANTHER" id="PTHR38471:SF2">
    <property type="entry name" value="FOUR HELIX BUNDLE PROTEIN"/>
    <property type="match status" value="1"/>
</dbReference>